<dbReference type="VEuPathDB" id="ToxoDB:CSUI_005906"/>
<comment type="caution">
    <text evidence="3">The sequence shown here is derived from an EMBL/GenBank/DDBJ whole genome shotgun (WGS) entry which is preliminary data.</text>
</comment>
<accession>A0A2C6KS65</accession>
<dbReference type="Gene3D" id="3.40.50.1820">
    <property type="entry name" value="alpha/beta hydrolase"/>
    <property type="match status" value="2"/>
</dbReference>
<organism evidence="3 4">
    <name type="scientific">Cystoisospora suis</name>
    <dbReference type="NCBI Taxonomy" id="483139"/>
    <lineage>
        <taxon>Eukaryota</taxon>
        <taxon>Sar</taxon>
        <taxon>Alveolata</taxon>
        <taxon>Apicomplexa</taxon>
        <taxon>Conoidasida</taxon>
        <taxon>Coccidia</taxon>
        <taxon>Eucoccidiorida</taxon>
        <taxon>Eimeriorina</taxon>
        <taxon>Sarcocystidae</taxon>
        <taxon>Cystoisospora</taxon>
    </lineage>
</organism>
<sequence length="554" mass="61251">MSAMGVRLSRPQQLDAEARTLGLQFARVLGTPLRVIDVENNHPVLSLSSSELSAPSLPCLSTADSPSLLSSSSTEGDSLSSCVPFPKKATDLPESTALKCSVKGEGESAETLTIFFIHGLGGRGGQFRHQIHFLSQRGCRCIAVDLPGHGESRLGVFDNSTFTQGHTRKILSTIFDYYISGTSPCFQTLDRSTVTDEGESSRTKTGSTNPSYTERDDDNGVKSKVWNVQGKSKQKGGGPGHRTSEGSSSITLRSHRRRAVIIGHSLGALHAMTLYADLQKEGRGNEVAGIVLICPRASYPSSRFQRFLISYIPAFILEFFRGFIKRRAQRMLFHPLTLLRNLSLVWNEDSVTRLNPMSVIVAIIKDLQTGLPTESMQEDIRTYRDDPSRPPVLLLCGEQDAVCPVEENASILYDELTGHRREKLAPPLLANTGDDGRIVKLTGSARSVVSEEKTKGEEQMRNEKSLRGVLRQAFYTIYRGIVKENSQASGTLPNSQENRNEIEKVKDQVLKKNELSPSTEVALEIIPKTGHNCMLEDPYTTNRVLWTFVKRVRE</sequence>
<dbReference type="GeneID" id="94429283"/>
<dbReference type="GO" id="GO:0016787">
    <property type="term" value="F:hydrolase activity"/>
    <property type="evidence" value="ECO:0007669"/>
    <property type="project" value="UniProtKB-KW"/>
</dbReference>
<feature type="domain" description="AB hydrolase-1" evidence="2">
    <location>
        <begin position="114"/>
        <end position="409"/>
    </location>
</feature>
<gene>
    <name evidence="3" type="ORF">CSUI_005906</name>
</gene>
<dbReference type="RefSeq" id="XP_067921947.1">
    <property type="nucleotide sequence ID" value="XM_068066072.1"/>
</dbReference>
<dbReference type="PANTHER" id="PTHR43798">
    <property type="entry name" value="MONOACYLGLYCEROL LIPASE"/>
    <property type="match status" value="1"/>
</dbReference>
<dbReference type="EMBL" id="MIGC01002921">
    <property type="protein sequence ID" value="PHJ20257.1"/>
    <property type="molecule type" value="Genomic_DNA"/>
</dbReference>
<dbReference type="Proteomes" id="UP000221165">
    <property type="component" value="Unassembled WGS sequence"/>
</dbReference>
<dbReference type="Pfam" id="PF12697">
    <property type="entry name" value="Abhydrolase_6"/>
    <property type="match status" value="1"/>
</dbReference>
<dbReference type="InterPro" id="IPR050266">
    <property type="entry name" value="AB_hydrolase_sf"/>
</dbReference>
<evidence type="ECO:0000313" key="3">
    <source>
        <dbReference type="EMBL" id="PHJ20257.1"/>
    </source>
</evidence>
<evidence type="ECO:0000313" key="4">
    <source>
        <dbReference type="Proteomes" id="UP000221165"/>
    </source>
</evidence>
<name>A0A2C6KS65_9APIC</name>
<dbReference type="AlphaFoldDB" id="A0A2C6KS65"/>
<evidence type="ECO:0000259" key="2">
    <source>
        <dbReference type="Pfam" id="PF12697"/>
    </source>
</evidence>
<dbReference type="InterPro" id="IPR000073">
    <property type="entry name" value="AB_hydrolase_1"/>
</dbReference>
<dbReference type="InterPro" id="IPR029058">
    <property type="entry name" value="AB_hydrolase_fold"/>
</dbReference>
<protein>
    <submittedName>
        <fullName evidence="3">Alpha beta hydrolase family protein</fullName>
    </submittedName>
</protein>
<reference evidence="3 4" key="1">
    <citation type="journal article" date="2017" name="Int. J. Parasitol.">
        <title>The genome of the protozoan parasite Cystoisospora suis and a reverse vaccinology approach to identify vaccine candidates.</title>
        <authorList>
            <person name="Palmieri N."/>
            <person name="Shrestha A."/>
            <person name="Ruttkowski B."/>
            <person name="Beck T."/>
            <person name="Vogl C."/>
            <person name="Tomley F."/>
            <person name="Blake D.P."/>
            <person name="Joachim A."/>
        </authorList>
    </citation>
    <scope>NUCLEOTIDE SEQUENCE [LARGE SCALE GENOMIC DNA]</scope>
    <source>
        <strain evidence="3 4">Wien I</strain>
    </source>
</reference>
<proteinExistence type="predicted"/>
<keyword evidence="4" id="KW-1185">Reference proteome</keyword>
<keyword evidence="3" id="KW-0378">Hydrolase</keyword>
<evidence type="ECO:0000256" key="1">
    <source>
        <dbReference type="SAM" id="MobiDB-lite"/>
    </source>
</evidence>
<feature type="region of interest" description="Disordered" evidence="1">
    <location>
        <begin position="191"/>
        <end position="251"/>
    </location>
</feature>
<dbReference type="OrthoDB" id="428974at2759"/>
<feature type="compositionally biased region" description="Polar residues" evidence="1">
    <location>
        <begin position="203"/>
        <end position="212"/>
    </location>
</feature>
<dbReference type="SUPFAM" id="SSF53474">
    <property type="entry name" value="alpha/beta-Hydrolases"/>
    <property type="match status" value="1"/>
</dbReference>